<dbReference type="SUPFAM" id="SSF55469">
    <property type="entry name" value="FMN-dependent nitroreductase-like"/>
    <property type="match status" value="1"/>
</dbReference>
<evidence type="ECO:0000313" key="1">
    <source>
        <dbReference type="EMBL" id="GAI12985.1"/>
    </source>
</evidence>
<dbReference type="InterPro" id="IPR000415">
    <property type="entry name" value="Nitroreductase-like"/>
</dbReference>
<organism evidence="1">
    <name type="scientific">marine sediment metagenome</name>
    <dbReference type="NCBI Taxonomy" id="412755"/>
    <lineage>
        <taxon>unclassified sequences</taxon>
        <taxon>metagenomes</taxon>
        <taxon>ecological metagenomes</taxon>
    </lineage>
</organism>
<gene>
    <name evidence="1" type="ORF">S06H3_11039</name>
</gene>
<evidence type="ECO:0008006" key="2">
    <source>
        <dbReference type="Google" id="ProtNLM"/>
    </source>
</evidence>
<dbReference type="GO" id="GO:0016491">
    <property type="term" value="F:oxidoreductase activity"/>
    <property type="evidence" value="ECO:0007669"/>
    <property type="project" value="InterPro"/>
</dbReference>
<dbReference type="AlphaFoldDB" id="X1ME92"/>
<name>X1ME92_9ZZZZ</name>
<protein>
    <recommendedName>
        <fullName evidence="2">Nitroreductase domain-containing protein</fullName>
    </recommendedName>
</protein>
<comment type="caution">
    <text evidence="1">The sequence shown here is derived from an EMBL/GenBank/DDBJ whole genome shotgun (WGS) entry which is preliminary data.</text>
</comment>
<proteinExistence type="predicted"/>
<dbReference type="Gene3D" id="3.40.109.10">
    <property type="entry name" value="NADH Oxidase"/>
    <property type="match status" value="1"/>
</dbReference>
<sequence>MVNAGRLAPSAGNLQPLEYVIAVDDAFKGKN</sequence>
<accession>X1ME92</accession>
<dbReference type="EMBL" id="BARV01005254">
    <property type="protein sequence ID" value="GAI12985.1"/>
    <property type="molecule type" value="Genomic_DNA"/>
</dbReference>
<reference evidence="1" key="1">
    <citation type="journal article" date="2014" name="Front. Microbiol.">
        <title>High frequency of phylogenetically diverse reductive dehalogenase-homologous genes in deep subseafloor sedimentary metagenomes.</title>
        <authorList>
            <person name="Kawai M."/>
            <person name="Futagami T."/>
            <person name="Toyoda A."/>
            <person name="Takaki Y."/>
            <person name="Nishi S."/>
            <person name="Hori S."/>
            <person name="Arai W."/>
            <person name="Tsubouchi T."/>
            <person name="Morono Y."/>
            <person name="Uchiyama I."/>
            <person name="Ito T."/>
            <person name="Fujiyama A."/>
            <person name="Inagaki F."/>
            <person name="Takami H."/>
        </authorList>
    </citation>
    <scope>NUCLEOTIDE SEQUENCE</scope>
    <source>
        <strain evidence="1">Expedition CK06-06</strain>
    </source>
</reference>
<feature type="non-terminal residue" evidence="1">
    <location>
        <position position="31"/>
    </location>
</feature>